<accession>A0A6L6WWJ1</accession>
<feature type="compositionally biased region" description="Low complexity" evidence="1">
    <location>
        <begin position="338"/>
        <end position="348"/>
    </location>
</feature>
<evidence type="ECO:0000259" key="2">
    <source>
        <dbReference type="PROSITE" id="PS50801"/>
    </source>
</evidence>
<dbReference type="Pfam" id="PF13466">
    <property type="entry name" value="STAS_2"/>
    <property type="match status" value="1"/>
</dbReference>
<name>A0A6L6WWJ1_9ACTN</name>
<dbReference type="Gene3D" id="1.10.10.10">
    <property type="entry name" value="Winged helix-like DNA-binding domain superfamily/Winged helix DNA-binding domain"/>
    <property type="match status" value="1"/>
</dbReference>
<dbReference type="AlphaFoldDB" id="A0A6L6WWJ1"/>
<keyword evidence="5" id="KW-1185">Reference proteome</keyword>
<sequence length="384" mass="39938">MREGEAMPEPAYSEQPLTGGSNGCTEYAPNDVPSIAPAPVRVPAGGRGAVLWVKGVESGPADGTQAEPGPPPADGTDQEPGSRPADGADSEPGPRPADGAGSAPDRGLMDPVDPVDPVGLVAVTIRGELDLDSTRRLRPDLFRTLGDAPRGLTLDLTGVGFCDCSGLNLLLSLRQEAIRRGKAVTIRSLSPSVERLLDLTGAVFLYAPPDEAEESPEGREPSGKRKSPEGPDSPEAPVSPDPPESSKAPESPEDLRTTITQLRRAMQTRPTIDLARGILMSSFGLSPESAWDVLVSASQNTNTKLYSLAEDVVNTTTTVRGEALPQGVRSRIAAVTAAAKAATGSTPPRAQPPPGGTPSPAPRNPKPARRERDEKSPHGAAGRP</sequence>
<dbReference type="SMART" id="SM01012">
    <property type="entry name" value="ANTAR"/>
    <property type="match status" value="1"/>
</dbReference>
<proteinExistence type="predicted"/>
<dbReference type="PROSITE" id="PS50921">
    <property type="entry name" value="ANTAR"/>
    <property type="match status" value="1"/>
</dbReference>
<evidence type="ECO:0000259" key="3">
    <source>
        <dbReference type="PROSITE" id="PS50921"/>
    </source>
</evidence>
<dbReference type="EMBL" id="WPNZ01000007">
    <property type="protein sequence ID" value="MVO86028.1"/>
    <property type="molecule type" value="Genomic_DNA"/>
</dbReference>
<feature type="domain" description="ANTAR" evidence="3">
    <location>
        <begin position="252"/>
        <end position="313"/>
    </location>
</feature>
<feature type="compositionally biased region" description="Pro residues" evidence="1">
    <location>
        <begin position="349"/>
        <end position="365"/>
    </location>
</feature>
<dbReference type="Gene3D" id="3.30.750.24">
    <property type="entry name" value="STAS domain"/>
    <property type="match status" value="1"/>
</dbReference>
<gene>
    <name evidence="4" type="ORF">GPA10_15010</name>
</gene>
<feature type="compositionally biased region" description="Basic and acidic residues" evidence="1">
    <location>
        <begin position="216"/>
        <end position="229"/>
    </location>
</feature>
<dbReference type="InterPro" id="IPR005561">
    <property type="entry name" value="ANTAR"/>
</dbReference>
<dbReference type="Proteomes" id="UP000483802">
    <property type="component" value="Unassembled WGS sequence"/>
</dbReference>
<organism evidence="4 5">
    <name type="scientific">Streptomyces typhae</name>
    <dbReference type="NCBI Taxonomy" id="2681492"/>
    <lineage>
        <taxon>Bacteria</taxon>
        <taxon>Bacillati</taxon>
        <taxon>Actinomycetota</taxon>
        <taxon>Actinomycetes</taxon>
        <taxon>Kitasatosporales</taxon>
        <taxon>Streptomycetaceae</taxon>
        <taxon>Streptomyces</taxon>
    </lineage>
</organism>
<feature type="compositionally biased region" description="Basic and acidic residues" evidence="1">
    <location>
        <begin position="368"/>
        <end position="377"/>
    </location>
</feature>
<dbReference type="InterPro" id="IPR011006">
    <property type="entry name" value="CheY-like_superfamily"/>
</dbReference>
<comment type="caution">
    <text evidence="4">The sequence shown here is derived from an EMBL/GenBank/DDBJ whole genome shotgun (WGS) entry which is preliminary data.</text>
</comment>
<dbReference type="CDD" id="cd07043">
    <property type="entry name" value="STAS_anti-anti-sigma_factors"/>
    <property type="match status" value="1"/>
</dbReference>
<dbReference type="InterPro" id="IPR058548">
    <property type="entry name" value="MlaB-like_STAS"/>
</dbReference>
<feature type="region of interest" description="Disordered" evidence="1">
    <location>
        <begin position="338"/>
        <end position="384"/>
    </location>
</feature>
<evidence type="ECO:0000313" key="4">
    <source>
        <dbReference type="EMBL" id="MVO86028.1"/>
    </source>
</evidence>
<evidence type="ECO:0000313" key="5">
    <source>
        <dbReference type="Proteomes" id="UP000483802"/>
    </source>
</evidence>
<feature type="region of interest" description="Disordered" evidence="1">
    <location>
        <begin position="208"/>
        <end position="254"/>
    </location>
</feature>
<dbReference type="InterPro" id="IPR002645">
    <property type="entry name" value="STAS_dom"/>
</dbReference>
<dbReference type="PANTHER" id="PTHR33495">
    <property type="entry name" value="ANTI-SIGMA FACTOR ANTAGONIST TM_1081-RELATED-RELATED"/>
    <property type="match status" value="1"/>
</dbReference>
<dbReference type="PROSITE" id="PS50801">
    <property type="entry name" value="STAS"/>
    <property type="match status" value="1"/>
</dbReference>
<dbReference type="PANTHER" id="PTHR33495:SF2">
    <property type="entry name" value="ANTI-SIGMA FACTOR ANTAGONIST TM_1081-RELATED"/>
    <property type="match status" value="1"/>
</dbReference>
<protein>
    <submittedName>
        <fullName evidence="4">STAS domain-containing protein</fullName>
    </submittedName>
</protein>
<evidence type="ECO:0000256" key="1">
    <source>
        <dbReference type="SAM" id="MobiDB-lite"/>
    </source>
</evidence>
<dbReference type="InterPro" id="IPR036388">
    <property type="entry name" value="WH-like_DNA-bd_sf"/>
</dbReference>
<reference evidence="4 5" key="1">
    <citation type="submission" date="2019-11" db="EMBL/GenBank/DDBJ databases">
        <title>Streptomyces typhae sp. nov., a novel endophytic actinomycete isolated from the root of cattail pollen (Typha angustifolia L.).</title>
        <authorList>
            <person name="Peng C."/>
        </authorList>
    </citation>
    <scope>NUCLEOTIDE SEQUENCE [LARGE SCALE GENOMIC DNA]</scope>
    <source>
        <strain evidence="5">p1417</strain>
    </source>
</reference>
<dbReference type="GO" id="GO:0003723">
    <property type="term" value="F:RNA binding"/>
    <property type="evidence" value="ECO:0007669"/>
    <property type="project" value="InterPro"/>
</dbReference>
<dbReference type="Pfam" id="PF03861">
    <property type="entry name" value="ANTAR"/>
    <property type="match status" value="1"/>
</dbReference>
<feature type="region of interest" description="Disordered" evidence="1">
    <location>
        <begin position="1"/>
        <end position="113"/>
    </location>
</feature>
<dbReference type="SUPFAM" id="SSF52091">
    <property type="entry name" value="SpoIIaa-like"/>
    <property type="match status" value="1"/>
</dbReference>
<dbReference type="SUPFAM" id="SSF52172">
    <property type="entry name" value="CheY-like"/>
    <property type="match status" value="1"/>
</dbReference>
<feature type="domain" description="STAS" evidence="2">
    <location>
        <begin position="119"/>
        <end position="201"/>
    </location>
</feature>
<dbReference type="GO" id="GO:0043856">
    <property type="term" value="F:anti-sigma factor antagonist activity"/>
    <property type="evidence" value="ECO:0007669"/>
    <property type="project" value="TreeGrafter"/>
</dbReference>
<dbReference type="InterPro" id="IPR036513">
    <property type="entry name" value="STAS_dom_sf"/>
</dbReference>